<organism evidence="1 2">
    <name type="scientific">Forsythia ovata</name>
    <dbReference type="NCBI Taxonomy" id="205694"/>
    <lineage>
        <taxon>Eukaryota</taxon>
        <taxon>Viridiplantae</taxon>
        <taxon>Streptophyta</taxon>
        <taxon>Embryophyta</taxon>
        <taxon>Tracheophyta</taxon>
        <taxon>Spermatophyta</taxon>
        <taxon>Magnoliopsida</taxon>
        <taxon>eudicotyledons</taxon>
        <taxon>Gunneridae</taxon>
        <taxon>Pentapetalae</taxon>
        <taxon>asterids</taxon>
        <taxon>lamiids</taxon>
        <taxon>Lamiales</taxon>
        <taxon>Oleaceae</taxon>
        <taxon>Forsythieae</taxon>
        <taxon>Forsythia</taxon>
    </lineage>
</organism>
<name>A0ABD1X6W6_9LAMI</name>
<proteinExistence type="predicted"/>
<keyword evidence="2" id="KW-1185">Reference proteome</keyword>
<accession>A0ABD1X6W6</accession>
<dbReference type="AlphaFoldDB" id="A0ABD1X6W6"/>
<reference evidence="2" key="1">
    <citation type="submission" date="2024-07" db="EMBL/GenBank/DDBJ databases">
        <title>Two chromosome-level genome assemblies of Korean endemic species Abeliophyllum distichum and Forsythia ovata (Oleaceae).</title>
        <authorList>
            <person name="Jang H."/>
        </authorList>
    </citation>
    <scope>NUCLEOTIDE SEQUENCE [LARGE SCALE GENOMIC DNA]</scope>
</reference>
<evidence type="ECO:0000313" key="2">
    <source>
        <dbReference type="Proteomes" id="UP001604277"/>
    </source>
</evidence>
<dbReference type="EMBL" id="JBFOLJ010000001">
    <property type="protein sequence ID" value="KAL2556310.1"/>
    <property type="molecule type" value="Genomic_DNA"/>
</dbReference>
<sequence length="142" mass="14321">MVDENSTFLSTPWRYANFSSPSSPIPSSSSSSSILNYFLQAIRFFSMEKASLTLKSLALKILRRITSLFSSSNSGYSSATSGGGVSSSSFFGFSASGVGGYSSAIGSGGDVFSSSSFFGFSASGICGYSSATGGGGVGGVTS</sequence>
<gene>
    <name evidence="1" type="ORF">Fot_01049</name>
</gene>
<comment type="caution">
    <text evidence="1">The sequence shown here is derived from an EMBL/GenBank/DDBJ whole genome shotgun (WGS) entry which is preliminary data.</text>
</comment>
<protein>
    <submittedName>
        <fullName evidence="1">Uncharacterized protein</fullName>
    </submittedName>
</protein>
<dbReference type="Proteomes" id="UP001604277">
    <property type="component" value="Unassembled WGS sequence"/>
</dbReference>
<evidence type="ECO:0000313" key="1">
    <source>
        <dbReference type="EMBL" id="KAL2556310.1"/>
    </source>
</evidence>